<dbReference type="STRING" id="307507.A0A2V0NSW5"/>
<accession>A0A2V0NSW5</accession>
<feature type="compositionally biased region" description="Pro residues" evidence="9">
    <location>
        <begin position="45"/>
        <end position="55"/>
    </location>
</feature>
<evidence type="ECO:0000256" key="2">
    <source>
        <dbReference type="ARBA" id="ARBA00022617"/>
    </source>
</evidence>
<evidence type="ECO:0000256" key="9">
    <source>
        <dbReference type="SAM" id="MobiDB-lite"/>
    </source>
</evidence>
<feature type="binding site" description="axial binding residue" evidence="7">
    <location>
        <position position="441"/>
    </location>
    <ligand>
        <name>heme</name>
        <dbReference type="ChEBI" id="CHEBI:30413"/>
    </ligand>
    <ligandPart>
        <name>Fe</name>
        <dbReference type="ChEBI" id="CHEBI:18248"/>
    </ligandPart>
</feature>
<dbReference type="AlphaFoldDB" id="A0A2V0NSW5"/>
<dbReference type="GO" id="GO:0004497">
    <property type="term" value="F:monooxygenase activity"/>
    <property type="evidence" value="ECO:0007669"/>
    <property type="project" value="UniProtKB-KW"/>
</dbReference>
<dbReference type="Proteomes" id="UP000247498">
    <property type="component" value="Unassembled WGS sequence"/>
</dbReference>
<reference evidence="10 11" key="1">
    <citation type="journal article" date="2018" name="Sci. Rep.">
        <title>Raphidocelis subcapitata (=Pseudokirchneriella subcapitata) provides an insight into genome evolution and environmental adaptations in the Sphaeropleales.</title>
        <authorList>
            <person name="Suzuki S."/>
            <person name="Yamaguchi H."/>
            <person name="Nakajima N."/>
            <person name="Kawachi M."/>
        </authorList>
    </citation>
    <scope>NUCLEOTIDE SEQUENCE [LARGE SCALE GENOMIC DNA]</scope>
    <source>
        <strain evidence="10 11">NIES-35</strain>
    </source>
</reference>
<protein>
    <recommendedName>
        <fullName evidence="12">Cytochrome P450</fullName>
    </recommendedName>
</protein>
<organism evidence="10 11">
    <name type="scientific">Raphidocelis subcapitata</name>
    <dbReference type="NCBI Taxonomy" id="307507"/>
    <lineage>
        <taxon>Eukaryota</taxon>
        <taxon>Viridiplantae</taxon>
        <taxon>Chlorophyta</taxon>
        <taxon>core chlorophytes</taxon>
        <taxon>Chlorophyceae</taxon>
        <taxon>CS clade</taxon>
        <taxon>Sphaeropleales</taxon>
        <taxon>Selenastraceae</taxon>
        <taxon>Raphidocelis</taxon>
    </lineage>
</organism>
<keyword evidence="11" id="KW-1185">Reference proteome</keyword>
<dbReference type="InterPro" id="IPR017972">
    <property type="entry name" value="Cyt_P450_CS"/>
</dbReference>
<keyword evidence="5 7" id="KW-0408">Iron</keyword>
<dbReference type="PANTHER" id="PTHR24286">
    <property type="entry name" value="CYTOCHROME P450 26"/>
    <property type="match status" value="1"/>
</dbReference>
<feature type="compositionally biased region" description="Basic and acidic residues" evidence="9">
    <location>
        <begin position="502"/>
        <end position="512"/>
    </location>
</feature>
<dbReference type="InterPro" id="IPR036396">
    <property type="entry name" value="Cyt_P450_sf"/>
</dbReference>
<dbReference type="FunCoup" id="A0A2V0NSW5">
    <property type="interactions" value="183"/>
</dbReference>
<feature type="compositionally biased region" description="Low complexity" evidence="9">
    <location>
        <begin position="35"/>
        <end position="44"/>
    </location>
</feature>
<dbReference type="OrthoDB" id="545871at2759"/>
<evidence type="ECO:0000256" key="4">
    <source>
        <dbReference type="ARBA" id="ARBA00023002"/>
    </source>
</evidence>
<feature type="region of interest" description="Disordered" evidence="9">
    <location>
        <begin position="1"/>
        <end position="58"/>
    </location>
</feature>
<dbReference type="GO" id="GO:0020037">
    <property type="term" value="F:heme binding"/>
    <property type="evidence" value="ECO:0007669"/>
    <property type="project" value="InterPro"/>
</dbReference>
<dbReference type="InterPro" id="IPR002401">
    <property type="entry name" value="Cyt_P450_E_grp-I"/>
</dbReference>
<evidence type="ECO:0000313" key="10">
    <source>
        <dbReference type="EMBL" id="GBF88017.1"/>
    </source>
</evidence>
<evidence type="ECO:0000256" key="1">
    <source>
        <dbReference type="ARBA" id="ARBA00010617"/>
    </source>
</evidence>
<name>A0A2V0NSW5_9CHLO</name>
<dbReference type="PRINTS" id="PR00463">
    <property type="entry name" value="EP450I"/>
</dbReference>
<evidence type="ECO:0000256" key="7">
    <source>
        <dbReference type="PIRSR" id="PIRSR602401-1"/>
    </source>
</evidence>
<evidence type="ECO:0000313" key="11">
    <source>
        <dbReference type="Proteomes" id="UP000247498"/>
    </source>
</evidence>
<comment type="cofactor">
    <cofactor evidence="7">
        <name>heme</name>
        <dbReference type="ChEBI" id="CHEBI:30413"/>
    </cofactor>
</comment>
<keyword evidence="6 8" id="KW-0503">Monooxygenase</keyword>
<keyword evidence="4 8" id="KW-0560">Oxidoreductase</keyword>
<dbReference type="GO" id="GO:0005506">
    <property type="term" value="F:iron ion binding"/>
    <property type="evidence" value="ECO:0007669"/>
    <property type="project" value="InterPro"/>
</dbReference>
<feature type="compositionally biased region" description="Low complexity" evidence="9">
    <location>
        <begin position="15"/>
        <end position="26"/>
    </location>
</feature>
<dbReference type="PANTHER" id="PTHR24286:SF384">
    <property type="entry name" value="P450, PUTATIVE (EUROFUNG)-RELATED"/>
    <property type="match status" value="1"/>
</dbReference>
<dbReference type="Pfam" id="PF00067">
    <property type="entry name" value="p450"/>
    <property type="match status" value="1"/>
</dbReference>
<feature type="region of interest" description="Disordered" evidence="9">
    <location>
        <begin position="493"/>
        <end position="512"/>
    </location>
</feature>
<evidence type="ECO:0008006" key="12">
    <source>
        <dbReference type="Google" id="ProtNLM"/>
    </source>
</evidence>
<keyword evidence="2 7" id="KW-0349">Heme</keyword>
<dbReference type="PRINTS" id="PR00385">
    <property type="entry name" value="P450"/>
</dbReference>
<comment type="similarity">
    <text evidence="1 8">Belongs to the cytochrome P450 family.</text>
</comment>
<comment type="caution">
    <text evidence="10">The sequence shown here is derived from an EMBL/GenBank/DDBJ whole genome shotgun (WGS) entry which is preliminary data.</text>
</comment>
<evidence type="ECO:0000256" key="3">
    <source>
        <dbReference type="ARBA" id="ARBA00022723"/>
    </source>
</evidence>
<dbReference type="GO" id="GO:0016125">
    <property type="term" value="P:sterol metabolic process"/>
    <property type="evidence" value="ECO:0007669"/>
    <property type="project" value="TreeGrafter"/>
</dbReference>
<dbReference type="SUPFAM" id="SSF48264">
    <property type="entry name" value="Cytochrome P450"/>
    <property type="match status" value="1"/>
</dbReference>
<dbReference type="GO" id="GO:0016705">
    <property type="term" value="F:oxidoreductase activity, acting on paired donors, with incorporation or reduction of molecular oxygen"/>
    <property type="evidence" value="ECO:0007669"/>
    <property type="project" value="InterPro"/>
</dbReference>
<evidence type="ECO:0000256" key="6">
    <source>
        <dbReference type="ARBA" id="ARBA00023033"/>
    </source>
</evidence>
<dbReference type="InterPro" id="IPR001128">
    <property type="entry name" value="Cyt_P450"/>
</dbReference>
<dbReference type="Gene3D" id="1.10.630.10">
    <property type="entry name" value="Cytochrome P450"/>
    <property type="match status" value="1"/>
</dbReference>
<evidence type="ECO:0000256" key="8">
    <source>
        <dbReference type="RuleBase" id="RU000461"/>
    </source>
</evidence>
<dbReference type="PROSITE" id="PS00086">
    <property type="entry name" value="CYTOCHROME_P450"/>
    <property type="match status" value="1"/>
</dbReference>
<keyword evidence="3 7" id="KW-0479">Metal-binding</keyword>
<gene>
    <name evidence="10" type="ORF">Rsub_00729</name>
</gene>
<proteinExistence type="inferred from homology"/>
<evidence type="ECO:0000256" key="5">
    <source>
        <dbReference type="ARBA" id="ARBA00023004"/>
    </source>
</evidence>
<dbReference type="InParanoid" id="A0A2V0NSW5"/>
<dbReference type="EMBL" id="BDRX01000003">
    <property type="protein sequence ID" value="GBF88017.1"/>
    <property type="molecule type" value="Genomic_DNA"/>
</dbReference>
<sequence length="512" mass="54202">MQASRPAHGSRGADRGPAAARPAAAARRPRRRRAAGPVAALQEPSPQPAPAPPALNLPDGRQPWWNVLKQLSRPAAYFSDVLKGRDAAVGQFGVFHDTAFIGSPALARELLGSEERSGINVGWGPALVQLVGERSVSMVADPEEHARQRALLMPFFSPDVVAAKMPAIQATARRYLAEWVSSPAPFSAYDGMKRFTFDVLVNQVLELSLDDAEVTEMSRTFQAWARGFLPPAVDVPFTPFGQGMAARNKIRDKILSLLAAGRLPPDGLVARLQSHFGGDTEAIIDNIINVQFAGHDTSSSSLTSMLGALAANPRVLARLADEQAAVVAAHGEALTPAAVAAAPYAAAVVRETLRMRLIVPGVMRKAEKDVQLAGGLSIPKGCPVLVAFSAIADREPAWEADRGEFRPERFLTGGSGGSGGPEALAPQPAGFNPFGIGTRYCLGSHLALAEMGAMVAELGRLAGSHALEVEQPGRWEEFPILRPDNGLPTRFVAKPPGAAGRAPERELLSAQA</sequence>